<name>A0A939K7E3_9BACT</name>
<comment type="caution">
    <text evidence="1">The sequence shown here is derived from an EMBL/GenBank/DDBJ whole genome shotgun (WGS) entry which is preliminary data.</text>
</comment>
<accession>A0A939K7E3</accession>
<reference evidence="1" key="1">
    <citation type="submission" date="2021-03" db="EMBL/GenBank/DDBJ databases">
        <title>Fibrella sp. HMF5335 genome sequencing and assembly.</title>
        <authorList>
            <person name="Kang H."/>
            <person name="Kim H."/>
            <person name="Bae S."/>
            <person name="Joh K."/>
        </authorList>
    </citation>
    <scope>NUCLEOTIDE SEQUENCE</scope>
    <source>
        <strain evidence="1">HMF5335</strain>
    </source>
</reference>
<dbReference type="EMBL" id="JAFMYV010000013">
    <property type="protein sequence ID" value="MBO0939326.1"/>
    <property type="molecule type" value="Genomic_DNA"/>
</dbReference>
<dbReference type="Pfam" id="PF14022">
    <property type="entry name" value="DUF4238"/>
    <property type="match status" value="1"/>
</dbReference>
<dbReference type="Proteomes" id="UP000664034">
    <property type="component" value="Unassembled WGS sequence"/>
</dbReference>
<dbReference type="InterPro" id="IPR025332">
    <property type="entry name" value="DUF4238"/>
</dbReference>
<proteinExistence type="predicted"/>
<dbReference type="AlphaFoldDB" id="A0A939K7E3"/>
<keyword evidence="2" id="KW-1185">Reference proteome</keyword>
<evidence type="ECO:0000313" key="2">
    <source>
        <dbReference type="Proteomes" id="UP000664034"/>
    </source>
</evidence>
<dbReference type="RefSeq" id="WP_207366850.1">
    <property type="nucleotide sequence ID" value="NZ_JAFMYV010000013.1"/>
</dbReference>
<sequence length="288" mass="33518">MNHPKQDQHKIPQVYLKKFGYVDTNMQWKVTVSRRGEAFTRQKSIKSFTAVTNVFDIESYDPIIRRIFEKLNCDLETGYHDIINDLDTTGELTDKSYAFLLQLVANLITRSDYWRDLTLSLLNSPGKARFLQFITGHHCQNEAEYNTIDQQSFYRVLNESSPGDALNRAMLYFMDHLMLRLWNYEIVIIRSQDGKEWWTSTNPVVAHNKIEGMEIFAKESEFYFPISPTYLAYLHFKGSDDQTNPLRALATNQIYEADDAQNAALQQLILENPSDCVIIAGEFRCRIE</sequence>
<gene>
    <name evidence="1" type="ORF">J2I47_22425</name>
</gene>
<organism evidence="1 2">
    <name type="scientific">Fibrella rubiginis</name>
    <dbReference type="NCBI Taxonomy" id="2817060"/>
    <lineage>
        <taxon>Bacteria</taxon>
        <taxon>Pseudomonadati</taxon>
        <taxon>Bacteroidota</taxon>
        <taxon>Cytophagia</taxon>
        <taxon>Cytophagales</taxon>
        <taxon>Spirosomataceae</taxon>
        <taxon>Fibrella</taxon>
    </lineage>
</organism>
<evidence type="ECO:0000313" key="1">
    <source>
        <dbReference type="EMBL" id="MBO0939326.1"/>
    </source>
</evidence>
<protein>
    <submittedName>
        <fullName evidence="1">DUF4238 domain-containing protein</fullName>
    </submittedName>
</protein>